<dbReference type="STRING" id="266749.SAMN05421876_102382"/>
<protein>
    <submittedName>
        <fullName evidence="2">Membrane protein</fullName>
    </submittedName>
</protein>
<feature type="transmembrane region" description="Helical" evidence="1">
    <location>
        <begin position="136"/>
        <end position="153"/>
    </location>
</feature>
<feature type="transmembrane region" description="Helical" evidence="1">
    <location>
        <begin position="110"/>
        <end position="130"/>
    </location>
</feature>
<gene>
    <name evidence="2" type="ORF">OA86_04575</name>
</gene>
<evidence type="ECO:0000313" key="2">
    <source>
        <dbReference type="EMBL" id="KIA89893.1"/>
    </source>
</evidence>
<feature type="transmembrane region" description="Helical" evidence="1">
    <location>
        <begin position="183"/>
        <end position="201"/>
    </location>
</feature>
<keyword evidence="1" id="KW-1133">Transmembrane helix</keyword>
<keyword evidence="1" id="KW-0812">Transmembrane</keyword>
<organism evidence="2 3">
    <name type="scientific">Kaistella jeonii</name>
    <dbReference type="NCBI Taxonomy" id="266749"/>
    <lineage>
        <taxon>Bacteria</taxon>
        <taxon>Pseudomonadati</taxon>
        <taxon>Bacteroidota</taxon>
        <taxon>Flavobacteriia</taxon>
        <taxon>Flavobacteriales</taxon>
        <taxon>Weeksellaceae</taxon>
        <taxon>Chryseobacterium group</taxon>
        <taxon>Kaistella</taxon>
    </lineage>
</organism>
<sequence length="205" mass="23323">MESKNFHDDLSHIRTMMERSSRFISLSGLSGVFAGMAALIGVTYVYFLFQRNGIDYFAGRKNIFQPELIWHLIAVGIAVLVIAVLSGYFFTARKSKEKNIKIWDKTTQRLLANFALPLFVGAIFCVALLYHQLYVLIAPATLIFYGLALVSAERYTLTDVKYLGFLEIFLGLISLFFLGWGLVFWAVGFGILHIIYGIVMYKKYK</sequence>
<name>A0A0C1FDI7_9FLAO</name>
<dbReference type="EMBL" id="JSYL01000002">
    <property type="protein sequence ID" value="KIA89893.1"/>
    <property type="molecule type" value="Genomic_DNA"/>
</dbReference>
<evidence type="ECO:0000313" key="3">
    <source>
        <dbReference type="Proteomes" id="UP000031473"/>
    </source>
</evidence>
<proteinExistence type="predicted"/>
<evidence type="ECO:0000256" key="1">
    <source>
        <dbReference type="SAM" id="Phobius"/>
    </source>
</evidence>
<comment type="caution">
    <text evidence="2">The sequence shown here is derived from an EMBL/GenBank/DDBJ whole genome shotgun (WGS) entry which is preliminary data.</text>
</comment>
<feature type="transmembrane region" description="Helical" evidence="1">
    <location>
        <begin position="23"/>
        <end position="49"/>
    </location>
</feature>
<dbReference type="RefSeq" id="WP_039349499.1">
    <property type="nucleotide sequence ID" value="NZ_FOLA01000002.1"/>
</dbReference>
<feature type="transmembrane region" description="Helical" evidence="1">
    <location>
        <begin position="69"/>
        <end position="90"/>
    </location>
</feature>
<dbReference type="AlphaFoldDB" id="A0A0C1FDI7"/>
<accession>A0A0C1FDI7</accession>
<feature type="transmembrane region" description="Helical" evidence="1">
    <location>
        <begin position="160"/>
        <end position="177"/>
    </location>
</feature>
<keyword evidence="3" id="KW-1185">Reference proteome</keyword>
<keyword evidence="1" id="KW-0472">Membrane</keyword>
<dbReference type="OrthoDB" id="1120881at2"/>
<reference evidence="2 3" key="1">
    <citation type="submission" date="2014-10" db="EMBL/GenBank/DDBJ databases">
        <title>Kaistella jeonii genome.</title>
        <authorList>
            <person name="Clayton J.T."/>
            <person name="Newman J.D."/>
        </authorList>
    </citation>
    <scope>NUCLEOTIDE SEQUENCE [LARGE SCALE GENOMIC DNA]</scope>
    <source>
        <strain evidence="2 3">DSM 17048</strain>
    </source>
</reference>
<dbReference type="Proteomes" id="UP000031473">
    <property type="component" value="Unassembled WGS sequence"/>
</dbReference>